<dbReference type="KEGG" id="sya:A6768_00210"/>
<feature type="region of interest" description="Disordered" evidence="1">
    <location>
        <begin position="1"/>
        <end position="39"/>
    </location>
</feature>
<dbReference type="PANTHER" id="PTHR46656">
    <property type="entry name" value="PUTATIVE-RELATED"/>
    <property type="match status" value="1"/>
</dbReference>
<dbReference type="SUPFAM" id="SSF53756">
    <property type="entry name" value="UDP-Glycosyltransferase/glycogen phosphorylase"/>
    <property type="match status" value="1"/>
</dbReference>
<sequence length="929" mass="103082">MTGKLEHETPDLTPDNVGPAEGQEDHFAKDTNVPGDWPHTIDVTIVPLDDEPSDPENAFLHAQPSLPPHASNDIDLSGLPSNDVEEVAVIFVDEQIAPAGRARSTRKKPVMDKIDAYEIVIETRDHSGALPNMFTVGGWIINNGDTPWDGNHALGIRNFKDADGNIIPNCEFRGKLNAFPVRPKQEAQFSITIAPADLPRGAVTCEIDMVNEGAYWFNERGATSLTVPLSGFHNANSRNDAIAELVKASRSANDDERRKLAVLAQVLRSYDFLGYEGIARLGQMIRMRLSGKSYRQPVISSTTTSTMQRRNRERRQSAYFESFAAKFGNFRNGLPTDPVEYVDLFKRMVQDSNSFFRNSAPPLPPRLTQWLNSRALPAQLSSMPVSRSMIATLDDNMAIHFNRHQDFLNLMWRYITSVMIDHNLPVSLVPDPVVRAYATSPESCDDEEAFPQQTGFMARLLNDDAGYQSRYDATLAAGRCAYAFDLLLLGLENEARRLFVGQSILDWMTQPIGPSIAVSPFEILVMANLGGRSLGYITAHGQAVAPEIAALRASYDWLPAPELPDNYPLRVIGRARSSSGLGTNMRMTLAALDSVGIDVETVNTDSDMVIPPRGNGRSFDRPIEIYHLNCDEIPALVSRYSTHARPDSYRIGFALWESSVMPEQHRGGATLMDELWVPTTYLQEVYHNAGFANVHVMGKGIDLGPVERLDRSTYGIHEDDFVFVTSFDIDSWVERKNPAAVVDAFARAFPNDPNVRLVVKTTGIFSHPGDRTGQIARVLAAADADPRILLVNERMPFPKYLGLIEMADALISAHRSEGFGYLPAYAMLLSRLVIVTNHSGTEDFCTEETSYPVASKLTPIAPGDFVYDAPGACWAEIDVEELAKTMQKVRHDPIDAERRAKAGYELVSQRYSMDALAQRYKERLDEIAG</sequence>
<evidence type="ECO:0000313" key="2">
    <source>
        <dbReference type="EMBL" id="ATI78569.1"/>
    </source>
</evidence>
<name>A0A291MTY6_SPHYA</name>
<organism evidence="2 3">
    <name type="scientific">Sphingobium yanoikuyae</name>
    <name type="common">Sphingomonas yanoikuyae</name>
    <dbReference type="NCBI Taxonomy" id="13690"/>
    <lineage>
        <taxon>Bacteria</taxon>
        <taxon>Pseudomonadati</taxon>
        <taxon>Pseudomonadota</taxon>
        <taxon>Alphaproteobacteria</taxon>
        <taxon>Sphingomonadales</taxon>
        <taxon>Sphingomonadaceae</taxon>
        <taxon>Sphingobium</taxon>
    </lineage>
</organism>
<feature type="compositionally biased region" description="Basic and acidic residues" evidence="1">
    <location>
        <begin position="1"/>
        <end position="10"/>
    </location>
</feature>
<accession>A0A291MTY6</accession>
<reference evidence="2 3" key="1">
    <citation type="submission" date="2017-10" db="EMBL/GenBank/DDBJ databases">
        <title>Sphingobium yanoikuyae S72.</title>
        <authorList>
            <person name="Sanchez E."/>
            <person name="Bustos P."/>
            <person name="Mendoza P."/>
            <person name="Guo X."/>
            <person name="Mendoza A."/>
        </authorList>
    </citation>
    <scope>NUCLEOTIDE SEQUENCE [LARGE SCALE GENOMIC DNA]</scope>
    <source>
        <strain evidence="2 3">S72</strain>
    </source>
</reference>
<dbReference type="Proteomes" id="UP000219422">
    <property type="component" value="Chromosome"/>
</dbReference>
<evidence type="ECO:0000313" key="3">
    <source>
        <dbReference type="Proteomes" id="UP000219422"/>
    </source>
</evidence>
<proteinExistence type="predicted"/>
<dbReference type="CDD" id="cd03801">
    <property type="entry name" value="GT4_PimA-like"/>
    <property type="match status" value="1"/>
</dbReference>
<evidence type="ECO:0000256" key="1">
    <source>
        <dbReference type="SAM" id="MobiDB-lite"/>
    </source>
</evidence>
<gene>
    <name evidence="2" type="ORF">A6768_00210</name>
</gene>
<protein>
    <recommendedName>
        <fullName evidence="4">Glycosyltransferase</fullName>
    </recommendedName>
</protein>
<evidence type="ECO:0008006" key="4">
    <source>
        <dbReference type="Google" id="ProtNLM"/>
    </source>
</evidence>
<dbReference type="Gene3D" id="3.40.50.2000">
    <property type="entry name" value="Glycogen Phosphorylase B"/>
    <property type="match status" value="1"/>
</dbReference>
<dbReference type="PANTHER" id="PTHR46656:SF3">
    <property type="entry name" value="PUTATIVE-RELATED"/>
    <property type="match status" value="1"/>
</dbReference>
<dbReference type="EMBL" id="CP023741">
    <property type="protein sequence ID" value="ATI78569.1"/>
    <property type="molecule type" value="Genomic_DNA"/>
</dbReference>
<dbReference type="AlphaFoldDB" id="A0A291MTY6"/>